<dbReference type="PRINTS" id="PR01705">
    <property type="entry name" value="TSP1REPEAT"/>
</dbReference>
<dbReference type="InterPro" id="IPR000884">
    <property type="entry name" value="TSP1_rpt"/>
</dbReference>
<dbReference type="Pfam" id="PF19028">
    <property type="entry name" value="TSP1_spondin"/>
    <property type="match status" value="1"/>
</dbReference>
<keyword evidence="7" id="KW-0393">Immunoglobulin domain</keyword>
<keyword evidence="5" id="KW-1015">Disulfide bond</keyword>
<dbReference type="SUPFAM" id="SSF82895">
    <property type="entry name" value="TSP-1 type 1 repeat"/>
    <property type="match status" value="3"/>
</dbReference>
<dbReference type="InterPro" id="IPR013783">
    <property type="entry name" value="Ig-like_fold"/>
</dbReference>
<proteinExistence type="predicted"/>
<dbReference type="FunFam" id="2.60.40.10:FF:000004">
    <property type="entry name" value="DCC isoform 1"/>
    <property type="match status" value="1"/>
</dbReference>
<evidence type="ECO:0000256" key="4">
    <source>
        <dbReference type="ARBA" id="ARBA00023136"/>
    </source>
</evidence>
<dbReference type="EMBL" id="RQTK01000816">
    <property type="protein sequence ID" value="RUS74602.1"/>
    <property type="molecule type" value="Genomic_DNA"/>
</dbReference>
<keyword evidence="10" id="KW-1185">Reference proteome</keyword>
<evidence type="ECO:0000259" key="8">
    <source>
        <dbReference type="PROSITE" id="PS50835"/>
    </source>
</evidence>
<sequence length="376" mass="40747">MKDDAGEYTCVATNPASEQFVTSSARVIIKVPPSVVVPPGDRAVRIAEKALLDCQFSGDPAPQIIWTKNGRPVALSDRIQKLDNGSLVIYDLLSSDAGHYKCIAINDAGTSEAQSILTVKSEPKFTIEPVAALVQLGESVIFDCAAEGVPEPTMYWWKGTQRLDTGGRVAVLANNSLRIVATQQSDVGLYRCFATNALGKTFVETQLDVVVHGGYSEWSPWGACSSSCGRGERLRTRTCDSPAPGNGGRDCVGPSTEYATCTMELCPVDGRFSEWSAWSECSKTCGQAVKKRVRECIQPSHGGRHCRGDTVELMDCLLDPCSKWGEWGAHGLSEWSAWSECSKTCGQAVKKRVRECIQPSHGGRHCRGDTVELMDC</sequence>
<dbReference type="PANTHER" id="PTHR10075">
    <property type="entry name" value="BASIGIN RELATED"/>
    <property type="match status" value="1"/>
</dbReference>
<evidence type="ECO:0000256" key="1">
    <source>
        <dbReference type="ARBA" id="ARBA00004370"/>
    </source>
</evidence>
<dbReference type="Pfam" id="PF07679">
    <property type="entry name" value="I-set"/>
    <property type="match status" value="2"/>
</dbReference>
<evidence type="ECO:0000256" key="6">
    <source>
        <dbReference type="ARBA" id="ARBA00023180"/>
    </source>
</evidence>
<dbReference type="Gene3D" id="2.60.40.10">
    <property type="entry name" value="Immunoglobulins"/>
    <property type="match status" value="2"/>
</dbReference>
<dbReference type="GO" id="GO:0005886">
    <property type="term" value="C:plasma membrane"/>
    <property type="evidence" value="ECO:0007669"/>
    <property type="project" value="TreeGrafter"/>
</dbReference>
<keyword evidence="3" id="KW-0677">Repeat</keyword>
<dbReference type="GO" id="GO:0070593">
    <property type="term" value="P:dendrite self-avoidance"/>
    <property type="evidence" value="ECO:0007669"/>
    <property type="project" value="TreeGrafter"/>
</dbReference>
<dbReference type="InterPro" id="IPR007110">
    <property type="entry name" value="Ig-like_dom"/>
</dbReference>
<dbReference type="Gene3D" id="2.20.100.10">
    <property type="entry name" value="Thrombospondin type-1 (TSP1) repeat"/>
    <property type="match status" value="3"/>
</dbReference>
<name>A0A433SZ87_ELYCH</name>
<protein>
    <recommendedName>
        <fullName evidence="8">Ig-like domain-containing protein</fullName>
    </recommendedName>
</protein>
<dbReference type="GO" id="GO:0030424">
    <property type="term" value="C:axon"/>
    <property type="evidence" value="ECO:0007669"/>
    <property type="project" value="TreeGrafter"/>
</dbReference>
<feature type="domain" description="Ig-like" evidence="8">
    <location>
        <begin position="33"/>
        <end position="118"/>
    </location>
</feature>
<reference evidence="9 10" key="1">
    <citation type="submission" date="2019-01" db="EMBL/GenBank/DDBJ databases">
        <title>A draft genome assembly of the solar-powered sea slug Elysia chlorotica.</title>
        <authorList>
            <person name="Cai H."/>
            <person name="Li Q."/>
            <person name="Fang X."/>
            <person name="Li J."/>
            <person name="Curtis N.E."/>
            <person name="Altenburger A."/>
            <person name="Shibata T."/>
            <person name="Feng M."/>
            <person name="Maeda T."/>
            <person name="Schwartz J.A."/>
            <person name="Shigenobu S."/>
            <person name="Lundholm N."/>
            <person name="Nishiyama T."/>
            <person name="Yang H."/>
            <person name="Hasebe M."/>
            <person name="Li S."/>
            <person name="Pierce S.K."/>
            <person name="Wang J."/>
        </authorList>
    </citation>
    <scope>NUCLEOTIDE SEQUENCE [LARGE SCALE GENOMIC DNA]</scope>
    <source>
        <strain evidence="9">EC2010</strain>
        <tissue evidence="9">Whole organism of an adult</tissue>
    </source>
</reference>
<evidence type="ECO:0000256" key="7">
    <source>
        <dbReference type="ARBA" id="ARBA00023319"/>
    </source>
</evidence>
<dbReference type="SMART" id="SM00409">
    <property type="entry name" value="IG"/>
    <property type="match status" value="2"/>
</dbReference>
<dbReference type="InterPro" id="IPR036383">
    <property type="entry name" value="TSP1_rpt_sf"/>
</dbReference>
<dbReference type="AlphaFoldDB" id="A0A433SZ87"/>
<dbReference type="PANTHER" id="PTHR10075:SF100">
    <property type="entry name" value="FASCICLIN-2"/>
    <property type="match status" value="1"/>
</dbReference>
<dbReference type="Pfam" id="PF00090">
    <property type="entry name" value="TSP_1"/>
    <property type="match status" value="2"/>
</dbReference>
<gene>
    <name evidence="9" type="ORF">EGW08_017644</name>
</gene>
<dbReference type="FunFam" id="2.20.100.10:FF:000001">
    <property type="entry name" value="semaphorin-5A isoform X1"/>
    <property type="match status" value="2"/>
</dbReference>
<dbReference type="GO" id="GO:0098632">
    <property type="term" value="F:cell-cell adhesion mediator activity"/>
    <property type="evidence" value="ECO:0007669"/>
    <property type="project" value="TreeGrafter"/>
</dbReference>
<dbReference type="InterPro" id="IPR013098">
    <property type="entry name" value="Ig_I-set"/>
</dbReference>
<evidence type="ECO:0000256" key="2">
    <source>
        <dbReference type="ARBA" id="ARBA00022729"/>
    </source>
</evidence>
<dbReference type="PROSITE" id="PS50092">
    <property type="entry name" value="TSP1"/>
    <property type="match status" value="3"/>
</dbReference>
<dbReference type="SUPFAM" id="SSF48726">
    <property type="entry name" value="Immunoglobulin"/>
    <property type="match status" value="3"/>
</dbReference>
<accession>A0A433SZ87</accession>
<keyword evidence="2" id="KW-0732">Signal</keyword>
<evidence type="ECO:0000313" key="10">
    <source>
        <dbReference type="Proteomes" id="UP000271974"/>
    </source>
</evidence>
<dbReference type="InterPro" id="IPR003599">
    <property type="entry name" value="Ig_sub"/>
</dbReference>
<dbReference type="PROSITE" id="PS50835">
    <property type="entry name" value="IG_LIKE"/>
    <property type="match status" value="2"/>
</dbReference>
<dbReference type="SMART" id="SM00408">
    <property type="entry name" value="IGc2"/>
    <property type="match status" value="2"/>
</dbReference>
<dbReference type="Proteomes" id="UP000271974">
    <property type="component" value="Unassembled WGS sequence"/>
</dbReference>
<evidence type="ECO:0000256" key="5">
    <source>
        <dbReference type="ARBA" id="ARBA00023157"/>
    </source>
</evidence>
<dbReference type="FunFam" id="2.60.40.10:FF:000032">
    <property type="entry name" value="palladin isoform X1"/>
    <property type="match status" value="1"/>
</dbReference>
<keyword evidence="4" id="KW-0472">Membrane</keyword>
<comment type="caution">
    <text evidence="9">The sequence shown here is derived from an EMBL/GenBank/DDBJ whole genome shotgun (WGS) entry which is preliminary data.</text>
</comment>
<dbReference type="InterPro" id="IPR044004">
    <property type="entry name" value="TSP1_spondin_dom"/>
</dbReference>
<dbReference type="STRING" id="188477.A0A433SZ87"/>
<dbReference type="SMART" id="SM00209">
    <property type="entry name" value="TSP1"/>
    <property type="match status" value="3"/>
</dbReference>
<feature type="non-terminal residue" evidence="9">
    <location>
        <position position="376"/>
    </location>
</feature>
<comment type="subcellular location">
    <subcellularLocation>
        <location evidence="1">Membrane</location>
    </subcellularLocation>
</comment>
<dbReference type="GO" id="GO:0007156">
    <property type="term" value="P:homophilic cell adhesion via plasma membrane adhesion molecules"/>
    <property type="evidence" value="ECO:0007669"/>
    <property type="project" value="TreeGrafter"/>
</dbReference>
<evidence type="ECO:0000256" key="3">
    <source>
        <dbReference type="ARBA" id="ARBA00022737"/>
    </source>
</evidence>
<dbReference type="OrthoDB" id="446173at2759"/>
<feature type="domain" description="Ig-like" evidence="8">
    <location>
        <begin position="123"/>
        <end position="210"/>
    </location>
</feature>
<keyword evidence="6" id="KW-0325">Glycoprotein</keyword>
<evidence type="ECO:0000313" key="9">
    <source>
        <dbReference type="EMBL" id="RUS74602.1"/>
    </source>
</evidence>
<dbReference type="InterPro" id="IPR003598">
    <property type="entry name" value="Ig_sub2"/>
</dbReference>
<dbReference type="GO" id="GO:0007411">
    <property type="term" value="P:axon guidance"/>
    <property type="evidence" value="ECO:0007669"/>
    <property type="project" value="TreeGrafter"/>
</dbReference>
<organism evidence="9 10">
    <name type="scientific">Elysia chlorotica</name>
    <name type="common">Eastern emerald elysia</name>
    <name type="synonym">Sea slug</name>
    <dbReference type="NCBI Taxonomy" id="188477"/>
    <lineage>
        <taxon>Eukaryota</taxon>
        <taxon>Metazoa</taxon>
        <taxon>Spiralia</taxon>
        <taxon>Lophotrochozoa</taxon>
        <taxon>Mollusca</taxon>
        <taxon>Gastropoda</taxon>
        <taxon>Heterobranchia</taxon>
        <taxon>Euthyneura</taxon>
        <taxon>Panpulmonata</taxon>
        <taxon>Sacoglossa</taxon>
        <taxon>Placobranchoidea</taxon>
        <taxon>Plakobranchidae</taxon>
        <taxon>Elysia</taxon>
    </lineage>
</organism>
<dbReference type="InterPro" id="IPR036179">
    <property type="entry name" value="Ig-like_dom_sf"/>
</dbReference>